<evidence type="ECO:0000256" key="4">
    <source>
        <dbReference type="ARBA" id="ARBA00023002"/>
    </source>
</evidence>
<dbReference type="SUPFAM" id="SSF55347">
    <property type="entry name" value="Glyceraldehyde-3-phosphate dehydrogenase-like, C-terminal domain"/>
    <property type="match status" value="1"/>
</dbReference>
<dbReference type="UniPathway" id="UPA00068">
    <property type="reaction ID" value="UER00108"/>
</dbReference>
<dbReference type="InterPro" id="IPR058924">
    <property type="entry name" value="AGPR_dimerisation_dom"/>
</dbReference>
<feature type="active site" evidence="5">
    <location>
        <position position="137"/>
    </location>
</feature>
<dbReference type="InterPro" id="IPR050085">
    <property type="entry name" value="AGPR"/>
</dbReference>
<dbReference type="PANTHER" id="PTHR32338:SF10">
    <property type="entry name" value="N-ACETYL-GAMMA-GLUTAMYL-PHOSPHATE REDUCTASE, CHLOROPLASTIC-RELATED"/>
    <property type="match status" value="1"/>
</dbReference>
<name>A0A286F583_9BACT</name>
<dbReference type="EMBL" id="OCNH01000001">
    <property type="protein sequence ID" value="SOD78332.1"/>
    <property type="molecule type" value="Genomic_DNA"/>
</dbReference>
<dbReference type="AlphaFoldDB" id="A0A286F583"/>
<keyword evidence="2 5" id="KW-0028">Amino-acid biosynthesis</keyword>
<sequence length="327" mass="35538">MEKINVGIIGGAGYTGGELLRILINHPFVNVAFTHSKSQAGKPVWATHTDLLGDTDLTFSGEEISELLAQDGLDAIFLCSGHGASATFMAEHEVSDDIAVIDLSADFRDEHDDFVYGLPELNRERIQEAMRIANPGCFASSIQLALLPLAKAGKLTDDVHVSAITGSTGAGQALVPTTGFTWRNNNVSIYKAFTHQHLAEIRQSLTQLEPDFTAAINFIPYRGDFTRGIMANVYTPFAGTLDEAKQLYRTYYESHPFTHVSDAPVDVKQVVNTNKCLVHLEVHDGQLLITSVIDNLTKGASGHAVQNLNLVFGLPEDTGLRLKSVAF</sequence>
<evidence type="ECO:0000313" key="7">
    <source>
        <dbReference type="EMBL" id="SOD78332.1"/>
    </source>
</evidence>
<evidence type="ECO:0000256" key="2">
    <source>
        <dbReference type="ARBA" id="ARBA00022605"/>
    </source>
</evidence>
<evidence type="ECO:0000256" key="5">
    <source>
        <dbReference type="HAMAP-Rule" id="MF_00150"/>
    </source>
</evidence>
<evidence type="ECO:0000256" key="3">
    <source>
        <dbReference type="ARBA" id="ARBA00022857"/>
    </source>
</evidence>
<comment type="catalytic activity">
    <reaction evidence="5">
        <text>N-acetyl-L-glutamate 5-semialdehyde + phosphate + NADP(+) = N-acetyl-L-glutamyl 5-phosphate + NADPH + H(+)</text>
        <dbReference type="Rhea" id="RHEA:21588"/>
        <dbReference type="ChEBI" id="CHEBI:15378"/>
        <dbReference type="ChEBI" id="CHEBI:29123"/>
        <dbReference type="ChEBI" id="CHEBI:43474"/>
        <dbReference type="ChEBI" id="CHEBI:57783"/>
        <dbReference type="ChEBI" id="CHEBI:57936"/>
        <dbReference type="ChEBI" id="CHEBI:58349"/>
        <dbReference type="EC" id="1.2.1.38"/>
    </reaction>
</comment>
<evidence type="ECO:0000256" key="1">
    <source>
        <dbReference type="ARBA" id="ARBA00022571"/>
    </source>
</evidence>
<dbReference type="EC" id="1.2.1.38" evidence="5"/>
<comment type="pathway">
    <text evidence="5">Amino-acid biosynthesis; L-arginine biosynthesis; N(2)-acetyl-L-ornithine from L-glutamate: step 3/4.</text>
</comment>
<dbReference type="InterPro" id="IPR000534">
    <property type="entry name" value="Semialdehyde_DH_NAD-bd"/>
</dbReference>
<dbReference type="GO" id="GO:0003942">
    <property type="term" value="F:N-acetyl-gamma-glutamyl-phosphate reductase activity"/>
    <property type="evidence" value="ECO:0007669"/>
    <property type="project" value="UniProtKB-UniRule"/>
</dbReference>
<dbReference type="Gene3D" id="3.40.50.720">
    <property type="entry name" value="NAD(P)-binding Rossmann-like Domain"/>
    <property type="match status" value="1"/>
</dbReference>
<dbReference type="Gene3D" id="3.30.360.10">
    <property type="entry name" value="Dihydrodipicolinate Reductase, domain 2"/>
    <property type="match status" value="1"/>
</dbReference>
<keyword evidence="3 5" id="KW-0521">NADP</keyword>
<dbReference type="Proteomes" id="UP000219452">
    <property type="component" value="Unassembled WGS sequence"/>
</dbReference>
<reference evidence="8" key="1">
    <citation type="submission" date="2017-09" db="EMBL/GenBank/DDBJ databases">
        <authorList>
            <person name="Varghese N."/>
            <person name="Submissions S."/>
        </authorList>
    </citation>
    <scope>NUCLEOTIDE SEQUENCE [LARGE SCALE GENOMIC DNA]</scope>
    <source>
        <strain evidence="8">DSM 29961</strain>
    </source>
</reference>
<dbReference type="PANTHER" id="PTHR32338">
    <property type="entry name" value="N-ACETYL-GAMMA-GLUTAMYL-PHOSPHATE REDUCTASE, CHLOROPLASTIC-RELATED-RELATED"/>
    <property type="match status" value="1"/>
</dbReference>
<dbReference type="InterPro" id="IPR036291">
    <property type="entry name" value="NAD(P)-bd_dom_sf"/>
</dbReference>
<comment type="similarity">
    <text evidence="5">Belongs to the NAGSA dehydrogenase family. Type 1 subfamily.</text>
</comment>
<evidence type="ECO:0000313" key="8">
    <source>
        <dbReference type="Proteomes" id="UP000219452"/>
    </source>
</evidence>
<dbReference type="SMART" id="SM00859">
    <property type="entry name" value="Semialdhyde_dh"/>
    <property type="match status" value="1"/>
</dbReference>
<dbReference type="RefSeq" id="WP_097124141.1">
    <property type="nucleotide sequence ID" value="NZ_OCNH01000001.1"/>
</dbReference>
<dbReference type="GO" id="GO:0006526">
    <property type="term" value="P:L-arginine biosynthetic process"/>
    <property type="evidence" value="ECO:0007669"/>
    <property type="project" value="UniProtKB-UniRule"/>
</dbReference>
<dbReference type="CDD" id="cd17895">
    <property type="entry name" value="AGPR_1_N"/>
    <property type="match status" value="1"/>
</dbReference>
<evidence type="ECO:0000259" key="6">
    <source>
        <dbReference type="SMART" id="SM00859"/>
    </source>
</evidence>
<keyword evidence="8" id="KW-1185">Reference proteome</keyword>
<dbReference type="SUPFAM" id="SSF51735">
    <property type="entry name" value="NAD(P)-binding Rossmann-fold domains"/>
    <property type="match status" value="1"/>
</dbReference>
<proteinExistence type="inferred from homology"/>
<feature type="domain" description="Semialdehyde dehydrogenase NAD-binding" evidence="6">
    <location>
        <begin position="5"/>
        <end position="129"/>
    </location>
</feature>
<keyword evidence="1 5" id="KW-0055">Arginine biosynthesis</keyword>
<dbReference type="GO" id="GO:0005737">
    <property type="term" value="C:cytoplasm"/>
    <property type="evidence" value="ECO:0007669"/>
    <property type="project" value="UniProtKB-SubCell"/>
</dbReference>
<dbReference type="Pfam" id="PF01118">
    <property type="entry name" value="Semialdhyde_dh"/>
    <property type="match status" value="1"/>
</dbReference>
<comment type="subcellular location">
    <subcellularLocation>
        <location evidence="5">Cytoplasm</location>
    </subcellularLocation>
</comment>
<dbReference type="GO" id="GO:0051287">
    <property type="term" value="F:NAD binding"/>
    <property type="evidence" value="ECO:0007669"/>
    <property type="project" value="InterPro"/>
</dbReference>
<dbReference type="HAMAP" id="MF_00150">
    <property type="entry name" value="ArgC_type1"/>
    <property type="match status" value="1"/>
</dbReference>
<gene>
    <name evidence="5" type="primary">argC</name>
    <name evidence="7" type="ORF">SAMN06269250_0409</name>
</gene>
<protein>
    <recommendedName>
        <fullName evidence="5">N-acetyl-gamma-glutamyl-phosphate reductase</fullName>
        <shortName evidence="5">AGPR</shortName>
        <ecNumber evidence="5">1.2.1.38</ecNumber>
    </recommendedName>
    <alternativeName>
        <fullName evidence="5">N-acetyl-glutamate semialdehyde dehydrogenase</fullName>
        <shortName evidence="5">NAGSA dehydrogenase</shortName>
    </alternativeName>
</protein>
<organism evidence="7 8">
    <name type="scientific">Spirosoma fluviale</name>
    <dbReference type="NCBI Taxonomy" id="1597977"/>
    <lineage>
        <taxon>Bacteria</taxon>
        <taxon>Pseudomonadati</taxon>
        <taxon>Bacteroidota</taxon>
        <taxon>Cytophagia</taxon>
        <taxon>Cytophagales</taxon>
        <taxon>Cytophagaceae</taxon>
        <taxon>Spirosoma</taxon>
    </lineage>
</organism>
<accession>A0A286F583</accession>
<dbReference type="InterPro" id="IPR000706">
    <property type="entry name" value="AGPR_type-1"/>
</dbReference>
<dbReference type="OrthoDB" id="9801289at2"/>
<comment type="function">
    <text evidence="5">Catalyzes the NADPH-dependent reduction of N-acetyl-5-glutamyl phosphate to yield N-acetyl-L-glutamate 5-semialdehyde.</text>
</comment>
<dbReference type="NCBIfam" id="TIGR01850">
    <property type="entry name" value="argC"/>
    <property type="match status" value="1"/>
</dbReference>
<keyword evidence="4 5" id="KW-0560">Oxidoreductase</keyword>
<keyword evidence="5" id="KW-0963">Cytoplasm</keyword>
<dbReference type="GO" id="GO:0070401">
    <property type="term" value="F:NADP+ binding"/>
    <property type="evidence" value="ECO:0007669"/>
    <property type="project" value="InterPro"/>
</dbReference>
<dbReference type="Pfam" id="PF22698">
    <property type="entry name" value="Semialdhyde_dhC_1"/>
    <property type="match status" value="1"/>
</dbReference>
<dbReference type="CDD" id="cd23934">
    <property type="entry name" value="AGPR_1_C"/>
    <property type="match status" value="1"/>
</dbReference>